<dbReference type="SMART" id="SM00192">
    <property type="entry name" value="LDLa"/>
    <property type="match status" value="2"/>
</dbReference>
<feature type="signal peptide" evidence="4">
    <location>
        <begin position="1"/>
        <end position="20"/>
    </location>
</feature>
<dbReference type="InterPro" id="IPR023415">
    <property type="entry name" value="LDLR_class-A_CS"/>
</dbReference>
<dbReference type="Pfam" id="PF00057">
    <property type="entry name" value="Ldl_recept_a"/>
    <property type="match status" value="1"/>
</dbReference>
<accession>A0A9P0HEI9</accession>
<dbReference type="PROSITE" id="PS50068">
    <property type="entry name" value="LDLRA_2"/>
    <property type="match status" value="1"/>
</dbReference>
<gene>
    <name evidence="6" type="ORF">NEZAVI_LOCUS9661</name>
</gene>
<feature type="chain" id="PRO_5040409442" description="CUB domain-containing protein" evidence="4">
    <location>
        <begin position="21"/>
        <end position="812"/>
    </location>
</feature>
<evidence type="ECO:0000256" key="3">
    <source>
        <dbReference type="SAM" id="Phobius"/>
    </source>
</evidence>
<dbReference type="AlphaFoldDB" id="A0A9P0HEI9"/>
<keyword evidence="1 2" id="KW-1015">Disulfide bond</keyword>
<keyword evidence="3" id="KW-0472">Membrane</keyword>
<feature type="disulfide bond" evidence="2">
    <location>
        <begin position="28"/>
        <end position="46"/>
    </location>
</feature>
<sequence length="812" mass="89942">MVELSTGMLVVILLASMVAGCRISELMCRNGKCVPSDLYCNGINDCEDGSDEPKYCTVCNRTYYGESGRTYSMSLKPPRQDRLPFLCHITFTANGNEYGDIIQLMLDKFAVGRLDGDCQDGYMSVAELGRPFSEGGWCGEAAEPALYYSESTTLTVQVPAIARSRFKTREPPVPSGARGTRPWFALKKCQVQSPNYPGLYPRNVTCEYTIKQKTVPTCKHAMIAVRNNVLRLRRSVAGLNKTVAYTKRPCSSTEDRLLFFNTGDTVPLAEYCGGGLLPHVISRGPSLTVVFSSSPYASPQPGPEHGFSLSIDVIFADSDSLDFARGSKCEFFVNGTKSSRGQVISPRHSLPPNITCNYRLWGASYHRVWIYFAAYTLPQAGANCSVRMKLNEVGGNLLEDTCGTPRLCDHSALRNSSRETRPCSLQQESYLSRMNKLNFDYKSAEGTAVTPANFKFYYEFVDTRLGGEGMKGAGPCARIFRCKTVIDSNTRQPICVPTGHRSVQLTVYDLPWNDVRLEKGCHCDNTVISKTTDGHVSFTSSGQILELTFIVSSFNVTEDFQDIYFEGTYRFVKFDACPRRQRVSGSGGEIRMTARPTDRDDLHCLRLPWLVEANRNRSLFLLTWGHFLSPTDSADACHTTNRVLIYTGLPLKLLRVVCPATEKEKEFAVHVFSEDWTSGWSPGPPSFLVRLIGSEQGTAHLNWLEISRSRSFSASLTGTNGNVSTWECKHRCPELDACISPALYCDGHINCPSGFDEDNPDCGVTTKLLSALTDRRMVVITAAGALIAFVTLLCLFVACRQRRPHPAASKPS</sequence>
<feature type="disulfide bond" evidence="2">
    <location>
        <begin position="21"/>
        <end position="33"/>
    </location>
</feature>
<proteinExistence type="predicted"/>
<organism evidence="6 7">
    <name type="scientific">Nezara viridula</name>
    <name type="common">Southern green stink bug</name>
    <name type="synonym">Cimex viridulus</name>
    <dbReference type="NCBI Taxonomy" id="85310"/>
    <lineage>
        <taxon>Eukaryota</taxon>
        <taxon>Metazoa</taxon>
        <taxon>Ecdysozoa</taxon>
        <taxon>Arthropoda</taxon>
        <taxon>Hexapoda</taxon>
        <taxon>Insecta</taxon>
        <taxon>Pterygota</taxon>
        <taxon>Neoptera</taxon>
        <taxon>Paraneoptera</taxon>
        <taxon>Hemiptera</taxon>
        <taxon>Heteroptera</taxon>
        <taxon>Panheteroptera</taxon>
        <taxon>Pentatomomorpha</taxon>
        <taxon>Pentatomoidea</taxon>
        <taxon>Pentatomidae</taxon>
        <taxon>Pentatominae</taxon>
        <taxon>Nezara</taxon>
    </lineage>
</organism>
<dbReference type="Gene3D" id="2.60.120.290">
    <property type="entry name" value="Spermadhesin, CUB domain"/>
    <property type="match status" value="1"/>
</dbReference>
<dbReference type="PANTHER" id="PTHR47537:SF8">
    <property type="entry name" value="CUB DOMAIN-CONTAINING PROTEIN"/>
    <property type="match status" value="1"/>
</dbReference>
<dbReference type="SUPFAM" id="SSF49854">
    <property type="entry name" value="Spermadhesin, CUB domain"/>
    <property type="match status" value="1"/>
</dbReference>
<name>A0A9P0HEI9_NEZVI</name>
<evidence type="ECO:0000256" key="2">
    <source>
        <dbReference type="PROSITE-ProRule" id="PRU00124"/>
    </source>
</evidence>
<dbReference type="InterPro" id="IPR035914">
    <property type="entry name" value="Sperma_CUB_dom_sf"/>
</dbReference>
<dbReference type="PANTHER" id="PTHR47537">
    <property type="entry name" value="CUBILIN"/>
    <property type="match status" value="1"/>
</dbReference>
<dbReference type="Gene3D" id="4.10.400.10">
    <property type="entry name" value="Low-density Lipoprotein Receptor"/>
    <property type="match status" value="1"/>
</dbReference>
<dbReference type="EMBL" id="OV725080">
    <property type="protein sequence ID" value="CAH1400417.1"/>
    <property type="molecule type" value="Genomic_DNA"/>
</dbReference>
<dbReference type="Proteomes" id="UP001152798">
    <property type="component" value="Chromosome 4"/>
</dbReference>
<keyword evidence="3" id="KW-0812">Transmembrane</keyword>
<dbReference type="Pfam" id="PF25090">
    <property type="entry name" value="DUF7805"/>
    <property type="match status" value="1"/>
</dbReference>
<reference evidence="6" key="1">
    <citation type="submission" date="2022-01" db="EMBL/GenBank/DDBJ databases">
        <authorList>
            <person name="King R."/>
        </authorList>
    </citation>
    <scope>NUCLEOTIDE SEQUENCE</scope>
</reference>
<dbReference type="InterPro" id="IPR056707">
    <property type="entry name" value="DUF7805"/>
</dbReference>
<evidence type="ECO:0000313" key="6">
    <source>
        <dbReference type="EMBL" id="CAH1400417.1"/>
    </source>
</evidence>
<dbReference type="InterPro" id="IPR000859">
    <property type="entry name" value="CUB_dom"/>
</dbReference>
<dbReference type="InterPro" id="IPR002172">
    <property type="entry name" value="LDrepeatLR_classA_rpt"/>
</dbReference>
<dbReference type="SUPFAM" id="SSF57424">
    <property type="entry name" value="LDL receptor-like module"/>
    <property type="match status" value="1"/>
</dbReference>
<keyword evidence="4" id="KW-0732">Signal</keyword>
<dbReference type="PRINTS" id="PR00261">
    <property type="entry name" value="LDLRECEPTOR"/>
</dbReference>
<dbReference type="CDD" id="cd00112">
    <property type="entry name" value="LDLa"/>
    <property type="match status" value="1"/>
</dbReference>
<dbReference type="PROSITE" id="PS01209">
    <property type="entry name" value="LDLRA_1"/>
    <property type="match status" value="1"/>
</dbReference>
<keyword evidence="3" id="KW-1133">Transmembrane helix</keyword>
<protein>
    <recommendedName>
        <fullName evidence="5">CUB domain-containing protein</fullName>
    </recommendedName>
</protein>
<dbReference type="CDD" id="cd00041">
    <property type="entry name" value="CUB"/>
    <property type="match status" value="1"/>
</dbReference>
<evidence type="ECO:0000256" key="1">
    <source>
        <dbReference type="ARBA" id="ARBA00023157"/>
    </source>
</evidence>
<keyword evidence="7" id="KW-1185">Reference proteome</keyword>
<dbReference type="InterPro" id="IPR053207">
    <property type="entry name" value="Non-NMDA_GluR_Accessory"/>
</dbReference>
<dbReference type="PROSITE" id="PS01180">
    <property type="entry name" value="CUB"/>
    <property type="match status" value="1"/>
</dbReference>
<feature type="transmembrane region" description="Helical" evidence="3">
    <location>
        <begin position="777"/>
        <end position="799"/>
    </location>
</feature>
<dbReference type="OrthoDB" id="10037824at2759"/>
<evidence type="ECO:0000256" key="4">
    <source>
        <dbReference type="SAM" id="SignalP"/>
    </source>
</evidence>
<dbReference type="GO" id="GO:0005886">
    <property type="term" value="C:plasma membrane"/>
    <property type="evidence" value="ECO:0007669"/>
    <property type="project" value="TreeGrafter"/>
</dbReference>
<evidence type="ECO:0000313" key="7">
    <source>
        <dbReference type="Proteomes" id="UP001152798"/>
    </source>
</evidence>
<dbReference type="InterPro" id="IPR036055">
    <property type="entry name" value="LDL_receptor-like_sf"/>
</dbReference>
<evidence type="ECO:0000259" key="5">
    <source>
        <dbReference type="PROSITE" id="PS01180"/>
    </source>
</evidence>
<comment type="caution">
    <text evidence="2">Lacks conserved residue(s) required for the propagation of feature annotation.</text>
</comment>
<feature type="domain" description="CUB" evidence="5">
    <location>
        <begin position="175"/>
        <end position="314"/>
    </location>
</feature>